<dbReference type="AlphaFoldDB" id="A0A813KTT3"/>
<keyword evidence="1" id="KW-0472">Membrane</keyword>
<accession>A0A813KTT3</accession>
<sequence>MDGGRRPFQAVPRWSMPSATQLLTSILFFCFRVAIAICCCFVAICCLFCCYFVWWLLQVIVCLLLVLLLLLVVVVVLLVVVLFIFLAFSNCEVCALFAWRPDLVEGRPLVQVQGCQNTFIITNYG</sequence>
<name>A0A813KTT3_POLGL</name>
<feature type="transmembrane region" description="Helical" evidence="1">
    <location>
        <begin position="61"/>
        <end position="88"/>
    </location>
</feature>
<proteinExistence type="predicted"/>
<comment type="caution">
    <text evidence="2">The sequence shown here is derived from an EMBL/GenBank/DDBJ whole genome shotgun (WGS) entry which is preliminary data.</text>
</comment>
<feature type="transmembrane region" description="Helical" evidence="1">
    <location>
        <begin position="26"/>
        <end position="54"/>
    </location>
</feature>
<dbReference type="Proteomes" id="UP000626109">
    <property type="component" value="Unassembled WGS sequence"/>
</dbReference>
<keyword evidence="1" id="KW-0812">Transmembrane</keyword>
<protein>
    <submittedName>
        <fullName evidence="2">Uncharacterized protein</fullName>
    </submittedName>
</protein>
<evidence type="ECO:0000313" key="2">
    <source>
        <dbReference type="EMBL" id="CAE8710319.1"/>
    </source>
</evidence>
<evidence type="ECO:0000313" key="3">
    <source>
        <dbReference type="Proteomes" id="UP000626109"/>
    </source>
</evidence>
<dbReference type="EMBL" id="CAJNNW010031973">
    <property type="protein sequence ID" value="CAE8710319.1"/>
    <property type="molecule type" value="Genomic_DNA"/>
</dbReference>
<gene>
    <name evidence="2" type="ORF">PGLA2088_LOCUS35886</name>
</gene>
<keyword evidence="1" id="KW-1133">Transmembrane helix</keyword>
<evidence type="ECO:0000256" key="1">
    <source>
        <dbReference type="SAM" id="Phobius"/>
    </source>
</evidence>
<reference evidence="2" key="1">
    <citation type="submission" date="2021-02" db="EMBL/GenBank/DDBJ databases">
        <authorList>
            <person name="Dougan E. K."/>
            <person name="Rhodes N."/>
            <person name="Thang M."/>
            <person name="Chan C."/>
        </authorList>
    </citation>
    <scope>NUCLEOTIDE SEQUENCE</scope>
</reference>
<organism evidence="2 3">
    <name type="scientific">Polarella glacialis</name>
    <name type="common">Dinoflagellate</name>
    <dbReference type="NCBI Taxonomy" id="89957"/>
    <lineage>
        <taxon>Eukaryota</taxon>
        <taxon>Sar</taxon>
        <taxon>Alveolata</taxon>
        <taxon>Dinophyceae</taxon>
        <taxon>Suessiales</taxon>
        <taxon>Suessiaceae</taxon>
        <taxon>Polarella</taxon>
    </lineage>
</organism>